<keyword evidence="3" id="KW-0732">Signal</keyword>
<sequence length="205" mass="21686">MKTLKLIVLSCTLLLFVSACKENKKEVDNVDTTEMNDNMNNDDMMDNDDMSEDSKEKKLSITLSPKSDSQVSGTINFSESNGIVTMVGTVTGLEEGDHAIHIHEKADCSSDDGKSSGGHWNPTAQPHGAWGDAAGYHKGDIGNMTANASGRATITKTTDEWCIGCGDETKDILGKAIIVHLGVDDLKSQPSGAAGARIGCAGIIQ</sequence>
<dbReference type="Gene3D" id="2.60.40.200">
    <property type="entry name" value="Superoxide dismutase, copper/zinc binding domain"/>
    <property type="match status" value="1"/>
</dbReference>
<reference evidence="5 6" key="1">
    <citation type="journal article" date="2023" name="Int. J. Syst. Evol. Microbiol.">
        <title>Winogradskyella bathintestinalis sp. nov., isolated from the intestine of the deep-sea loosejaw dragonfish, Malacosteus niger.</title>
        <authorList>
            <person name="Uniacke-Lowe S."/>
            <person name="Johnson C.N."/>
            <person name="Stanton C."/>
            <person name="Hill C."/>
            <person name="Ross P."/>
        </authorList>
    </citation>
    <scope>NUCLEOTIDE SEQUENCE [LARGE SCALE GENOMIC DNA]</scope>
    <source>
        <strain evidence="5 6">APC 3343</strain>
    </source>
</reference>
<dbReference type="PROSITE" id="PS51257">
    <property type="entry name" value="PROKAR_LIPOPROTEIN"/>
    <property type="match status" value="1"/>
</dbReference>
<comment type="caution">
    <text evidence="5">The sequence shown here is derived from an EMBL/GenBank/DDBJ whole genome shotgun (WGS) entry which is preliminary data.</text>
</comment>
<feature type="region of interest" description="Disordered" evidence="2">
    <location>
        <begin position="32"/>
        <end position="74"/>
    </location>
</feature>
<evidence type="ECO:0000259" key="4">
    <source>
        <dbReference type="Pfam" id="PF00080"/>
    </source>
</evidence>
<feature type="signal peptide" evidence="3">
    <location>
        <begin position="1"/>
        <end position="21"/>
    </location>
</feature>
<evidence type="ECO:0000256" key="2">
    <source>
        <dbReference type="SAM" id="MobiDB-lite"/>
    </source>
</evidence>
<dbReference type="PANTHER" id="PTHR10003">
    <property type="entry name" value="SUPEROXIDE DISMUTASE CU-ZN -RELATED"/>
    <property type="match status" value="1"/>
</dbReference>
<feature type="compositionally biased region" description="Polar residues" evidence="2">
    <location>
        <begin position="61"/>
        <end position="74"/>
    </location>
</feature>
<name>A0ABT7ZTH2_9FLAO</name>
<organism evidence="5 6">
    <name type="scientific">Winogradskyella bathintestinalis</name>
    <dbReference type="NCBI Taxonomy" id="3035208"/>
    <lineage>
        <taxon>Bacteria</taxon>
        <taxon>Pseudomonadati</taxon>
        <taxon>Bacteroidota</taxon>
        <taxon>Flavobacteriia</taxon>
        <taxon>Flavobacteriales</taxon>
        <taxon>Flavobacteriaceae</taxon>
        <taxon>Winogradskyella</taxon>
    </lineage>
</organism>
<protein>
    <submittedName>
        <fullName evidence="5">Superoxide dismutase family protein</fullName>
    </submittedName>
</protein>
<proteinExistence type="inferred from homology"/>
<comment type="similarity">
    <text evidence="1">Belongs to the Cu-Zn superoxide dismutase family.</text>
</comment>
<dbReference type="InterPro" id="IPR024134">
    <property type="entry name" value="SOD_Cu/Zn_/chaperone"/>
</dbReference>
<dbReference type="SUPFAM" id="SSF49329">
    <property type="entry name" value="Cu,Zn superoxide dismutase-like"/>
    <property type="match status" value="1"/>
</dbReference>
<feature type="chain" id="PRO_5046391015" evidence="3">
    <location>
        <begin position="22"/>
        <end position="205"/>
    </location>
</feature>
<dbReference type="RefSeq" id="WP_290205976.1">
    <property type="nucleotide sequence ID" value="NZ_JASDDK010000002.1"/>
</dbReference>
<dbReference type="CDD" id="cd00305">
    <property type="entry name" value="Cu-Zn_Superoxide_Dismutase"/>
    <property type="match status" value="1"/>
</dbReference>
<feature type="compositionally biased region" description="Low complexity" evidence="2">
    <location>
        <begin position="32"/>
        <end position="42"/>
    </location>
</feature>
<dbReference type="Proteomes" id="UP001231197">
    <property type="component" value="Unassembled WGS sequence"/>
</dbReference>
<dbReference type="InterPro" id="IPR036423">
    <property type="entry name" value="SOD-like_Cu/Zn_dom_sf"/>
</dbReference>
<dbReference type="InterPro" id="IPR001424">
    <property type="entry name" value="SOD_Cu_Zn_dom"/>
</dbReference>
<dbReference type="Pfam" id="PF00080">
    <property type="entry name" value="Sod_Cu"/>
    <property type="match status" value="1"/>
</dbReference>
<evidence type="ECO:0000313" key="6">
    <source>
        <dbReference type="Proteomes" id="UP001231197"/>
    </source>
</evidence>
<dbReference type="EMBL" id="JASDDK010000002">
    <property type="protein sequence ID" value="MDN3492277.1"/>
    <property type="molecule type" value="Genomic_DNA"/>
</dbReference>
<feature type="domain" description="Superoxide dismutase copper/zinc binding" evidence="4">
    <location>
        <begin position="71"/>
        <end position="203"/>
    </location>
</feature>
<evidence type="ECO:0000256" key="3">
    <source>
        <dbReference type="SAM" id="SignalP"/>
    </source>
</evidence>
<keyword evidence="6" id="KW-1185">Reference proteome</keyword>
<accession>A0ABT7ZTH2</accession>
<evidence type="ECO:0000256" key="1">
    <source>
        <dbReference type="ARBA" id="ARBA00010457"/>
    </source>
</evidence>
<evidence type="ECO:0000313" key="5">
    <source>
        <dbReference type="EMBL" id="MDN3492277.1"/>
    </source>
</evidence>
<gene>
    <name evidence="5" type="ORF">QMA06_06065</name>
</gene>